<reference evidence="5" key="1">
    <citation type="submission" date="2006-05" db="EMBL/GenBank/DDBJ databases">
        <title>Annotation of the draft genome assembly of Desulfuromonas acetoxidans DSM 684.</title>
        <authorList>
            <consortium name="US DOE Joint Genome Institute (JGI-ORNL)"/>
            <person name="Larimer F."/>
            <person name="Land M."/>
            <person name="Hauser L."/>
        </authorList>
    </citation>
    <scope>NUCLEOTIDE SEQUENCE [LARGE SCALE GENOMIC DNA]</scope>
    <source>
        <strain evidence="5">DSM 684</strain>
    </source>
</reference>
<dbReference type="OrthoDB" id="9777298at2"/>
<dbReference type="Pfam" id="PF00990">
    <property type="entry name" value="GGDEF"/>
    <property type="match status" value="1"/>
</dbReference>
<dbReference type="SMART" id="SM00267">
    <property type="entry name" value="GGDEF"/>
    <property type="match status" value="1"/>
</dbReference>
<gene>
    <name evidence="5" type="ORF">Dace_1044</name>
</gene>
<evidence type="ECO:0000256" key="1">
    <source>
        <dbReference type="PROSITE-ProRule" id="PRU00703"/>
    </source>
</evidence>
<dbReference type="EMBL" id="AAEW02000011">
    <property type="protein sequence ID" value="EAT15380.1"/>
    <property type="molecule type" value="Genomic_DNA"/>
</dbReference>
<dbReference type="SUPFAM" id="SSF141868">
    <property type="entry name" value="EAL domain-like"/>
    <property type="match status" value="1"/>
</dbReference>
<dbReference type="GO" id="GO:0071111">
    <property type="term" value="F:cyclic-guanylate-specific phosphodiesterase activity"/>
    <property type="evidence" value="ECO:0007669"/>
    <property type="project" value="InterPro"/>
</dbReference>
<evidence type="ECO:0000259" key="2">
    <source>
        <dbReference type="PROSITE" id="PS50883"/>
    </source>
</evidence>
<dbReference type="SMART" id="SM00052">
    <property type="entry name" value="EAL"/>
    <property type="match status" value="1"/>
</dbReference>
<accession>Q1JYN5</accession>
<dbReference type="PANTHER" id="PTHR33121">
    <property type="entry name" value="CYCLIC DI-GMP PHOSPHODIESTERASE PDEF"/>
    <property type="match status" value="1"/>
</dbReference>
<keyword evidence="6" id="KW-1185">Reference proteome</keyword>
<dbReference type="PROSITE" id="PS50883">
    <property type="entry name" value="EAL"/>
    <property type="match status" value="1"/>
</dbReference>
<keyword evidence="1" id="KW-0129">CBS domain</keyword>
<dbReference type="PROSITE" id="PS50887">
    <property type="entry name" value="GGDEF"/>
    <property type="match status" value="1"/>
</dbReference>
<dbReference type="CDD" id="cd01949">
    <property type="entry name" value="GGDEF"/>
    <property type="match status" value="1"/>
</dbReference>
<dbReference type="PANTHER" id="PTHR33121:SF76">
    <property type="entry name" value="SIGNALING PROTEIN"/>
    <property type="match status" value="1"/>
</dbReference>
<dbReference type="SUPFAM" id="SSF55073">
    <property type="entry name" value="Nucleotide cyclase"/>
    <property type="match status" value="1"/>
</dbReference>
<dbReference type="InterPro" id="IPR043128">
    <property type="entry name" value="Rev_trsase/Diguanyl_cyclase"/>
</dbReference>
<dbReference type="SUPFAM" id="SSF54631">
    <property type="entry name" value="CBS-domain pair"/>
    <property type="match status" value="1"/>
</dbReference>
<dbReference type="InterPro" id="IPR035919">
    <property type="entry name" value="EAL_sf"/>
</dbReference>
<dbReference type="InterPro" id="IPR000644">
    <property type="entry name" value="CBS_dom"/>
</dbReference>
<feature type="domain" description="EAL" evidence="2">
    <location>
        <begin position="24"/>
        <end position="274"/>
    </location>
</feature>
<dbReference type="AlphaFoldDB" id="Q1JYN5"/>
<dbReference type="Pfam" id="PF00571">
    <property type="entry name" value="CBS"/>
    <property type="match status" value="1"/>
</dbReference>
<feature type="domain" description="GGDEF" evidence="3">
    <location>
        <begin position="450"/>
        <end position="603"/>
    </location>
</feature>
<organism evidence="5 6">
    <name type="scientific">Desulfuromonas acetoxidans (strain DSM 684 / 11070)</name>
    <dbReference type="NCBI Taxonomy" id="281689"/>
    <lineage>
        <taxon>Bacteria</taxon>
        <taxon>Pseudomonadati</taxon>
        <taxon>Thermodesulfobacteriota</taxon>
        <taxon>Desulfuromonadia</taxon>
        <taxon>Desulfuromonadales</taxon>
        <taxon>Desulfuromonadaceae</taxon>
        <taxon>Desulfuromonas</taxon>
    </lineage>
</organism>
<evidence type="ECO:0000259" key="4">
    <source>
        <dbReference type="PROSITE" id="PS51371"/>
    </source>
</evidence>
<name>Q1JYN5_DESA6</name>
<dbReference type="PROSITE" id="PS51371">
    <property type="entry name" value="CBS"/>
    <property type="match status" value="1"/>
</dbReference>
<feature type="domain" description="CBS" evidence="4">
    <location>
        <begin position="294"/>
        <end position="352"/>
    </location>
</feature>
<dbReference type="Gene3D" id="3.20.20.450">
    <property type="entry name" value="EAL domain"/>
    <property type="match status" value="1"/>
</dbReference>
<sequence>MSSLHRLENPSAEPALQHTLDSEQGSFVTWLDNIITHRRLTPWFQPIVDLADGKIIGYEALVRGPSNSPLHSPANLFNAAIHCDRLTELEMLCRDVNIEFFSRLKLPGKLFLNVSPKALLEPNFPHGFTRQTLAHYGMDPRNVVIELTENFPILDIETIRSALNHYRQEGFKVALDDLGSAYAGLRLWSELKPDLVKFDKYFIQSINRDKHKKQLIQSLQEIAKCVDCRTIAEGIETLEEYYVVQALGVTYGQGYYFSRPSPSPPQQLPSNIVLNHETNQQNHFKWRTESVSGLIKTVPTTCSSTTLNTVGDLFENMPELLALPVVDEGQPVGMLHRHEVMNILASRYGRDLRGNNSIREFMNISPLCIEKDVPIEKLSEIITKDDSKYQGNYFIITDNDSYLGVGMVTDLLKRITELQIRNARYANPLTLLPGNVPINEHLEHLLENYLPFTACYFDLDNFKPFNDLYGYSRGDMVIRLLGTILQSACNPQCDFIGHIGGDDFMIIFRSQDWKQRCKMILARFEEEVIELFDEEDRKQGGITSTDRTGQTTFYAITSVSIGATSFDGDTNHCCSQHEIALLASEAKKIAKKTAGNTLFINRRKCSCGS</sequence>
<protein>
    <submittedName>
        <fullName evidence="5">Diguanylate cyclase/phosphodiesterase</fullName>
    </submittedName>
</protein>
<dbReference type="InterPro" id="IPR029787">
    <property type="entry name" value="Nucleotide_cyclase"/>
</dbReference>
<proteinExistence type="predicted"/>
<dbReference type="InterPro" id="IPR046342">
    <property type="entry name" value="CBS_dom_sf"/>
</dbReference>
<dbReference type="InterPro" id="IPR050706">
    <property type="entry name" value="Cyclic-di-GMP_PDE-like"/>
</dbReference>
<evidence type="ECO:0000313" key="5">
    <source>
        <dbReference type="EMBL" id="EAT15380.1"/>
    </source>
</evidence>
<dbReference type="CDD" id="cd04598">
    <property type="entry name" value="CBS_pair_GGDEF_EAL"/>
    <property type="match status" value="1"/>
</dbReference>
<evidence type="ECO:0000259" key="3">
    <source>
        <dbReference type="PROSITE" id="PS50887"/>
    </source>
</evidence>
<dbReference type="Gene3D" id="3.30.70.270">
    <property type="match status" value="1"/>
</dbReference>
<dbReference type="Proteomes" id="UP000005695">
    <property type="component" value="Unassembled WGS sequence"/>
</dbReference>
<reference evidence="5" key="2">
    <citation type="submission" date="2006-05" db="EMBL/GenBank/DDBJ databases">
        <title>Sequencing of the draft genome and assembly of Desulfuromonas acetoxidans DSM 684.</title>
        <authorList>
            <consortium name="US DOE Joint Genome Institute (JGI-PGF)"/>
            <person name="Copeland A."/>
            <person name="Lucas S."/>
            <person name="Lapidus A."/>
            <person name="Barry K."/>
            <person name="Detter J.C."/>
            <person name="Glavina del Rio T."/>
            <person name="Hammon N."/>
            <person name="Israni S."/>
            <person name="Dalin E."/>
            <person name="Tice H."/>
            <person name="Bruce D."/>
            <person name="Pitluck S."/>
            <person name="Richardson P."/>
        </authorList>
    </citation>
    <scope>NUCLEOTIDE SEQUENCE [LARGE SCALE GENOMIC DNA]</scope>
    <source>
        <strain evidence="5">DSM 684</strain>
    </source>
</reference>
<dbReference type="Pfam" id="PF00563">
    <property type="entry name" value="EAL"/>
    <property type="match status" value="1"/>
</dbReference>
<dbReference type="CDD" id="cd01948">
    <property type="entry name" value="EAL"/>
    <property type="match status" value="1"/>
</dbReference>
<dbReference type="InterPro" id="IPR000160">
    <property type="entry name" value="GGDEF_dom"/>
</dbReference>
<dbReference type="Gene3D" id="3.10.580.10">
    <property type="entry name" value="CBS-domain"/>
    <property type="match status" value="1"/>
</dbReference>
<dbReference type="RefSeq" id="WP_006001052.1">
    <property type="nucleotide sequence ID" value="NZ_AAEW02000011.1"/>
</dbReference>
<comment type="caution">
    <text evidence="5">The sequence shown here is derived from an EMBL/GenBank/DDBJ whole genome shotgun (WGS) entry which is preliminary data.</text>
</comment>
<dbReference type="InterPro" id="IPR001633">
    <property type="entry name" value="EAL_dom"/>
</dbReference>
<dbReference type="NCBIfam" id="TIGR00254">
    <property type="entry name" value="GGDEF"/>
    <property type="match status" value="1"/>
</dbReference>
<evidence type="ECO:0000313" key="6">
    <source>
        <dbReference type="Proteomes" id="UP000005695"/>
    </source>
</evidence>